<name>A0ACC0XDW7_9ROSI</name>
<evidence type="ECO:0000313" key="2">
    <source>
        <dbReference type="Proteomes" id="UP001163603"/>
    </source>
</evidence>
<dbReference type="EMBL" id="CM047748">
    <property type="protein sequence ID" value="KAJ0014551.1"/>
    <property type="molecule type" value="Genomic_DNA"/>
</dbReference>
<keyword evidence="2" id="KW-1185">Reference proteome</keyword>
<protein>
    <submittedName>
        <fullName evidence="1">Uncharacterized protein</fullName>
    </submittedName>
</protein>
<gene>
    <name evidence="1" type="ORF">Pint_20330</name>
</gene>
<comment type="caution">
    <text evidence="1">The sequence shown here is derived from an EMBL/GenBank/DDBJ whole genome shotgun (WGS) entry which is preliminary data.</text>
</comment>
<dbReference type="Proteomes" id="UP001163603">
    <property type="component" value="Chromosome 13"/>
</dbReference>
<proteinExistence type="predicted"/>
<sequence length="241" mass="27109">MSSSSFTDSLEQKDVVRGKIFSEDVKKSGSSNMGNELSQSEPPSMETIVKGFLKRATEDPEVPKLKITFELYMEKYGTSLGFSYSLSVPKKKRSEKKKRSDSSNSSTEYRTDESSQSEPPRQPVLEVEVEPPMPERFRAIVGRMCGSDIGFVIEKALTETDLQQQSNLLSLPRKQVKTDSFLTNEEKDILDAKEQNGIGVILVTPCEKSVILKLKKWRMSKGFVYAIIGAWFKEVVDDADN</sequence>
<evidence type="ECO:0000313" key="1">
    <source>
        <dbReference type="EMBL" id="KAJ0014551.1"/>
    </source>
</evidence>
<reference evidence="2" key="1">
    <citation type="journal article" date="2023" name="G3 (Bethesda)">
        <title>Genome assembly and association tests identify interacting loci associated with vigor, precocity, and sex in interspecific pistachio rootstocks.</title>
        <authorList>
            <person name="Palmer W."/>
            <person name="Jacygrad E."/>
            <person name="Sagayaradj S."/>
            <person name="Cavanaugh K."/>
            <person name="Han R."/>
            <person name="Bertier L."/>
            <person name="Beede B."/>
            <person name="Kafkas S."/>
            <person name="Golino D."/>
            <person name="Preece J."/>
            <person name="Michelmore R."/>
        </authorList>
    </citation>
    <scope>NUCLEOTIDE SEQUENCE [LARGE SCALE GENOMIC DNA]</scope>
</reference>
<organism evidence="1 2">
    <name type="scientific">Pistacia integerrima</name>
    <dbReference type="NCBI Taxonomy" id="434235"/>
    <lineage>
        <taxon>Eukaryota</taxon>
        <taxon>Viridiplantae</taxon>
        <taxon>Streptophyta</taxon>
        <taxon>Embryophyta</taxon>
        <taxon>Tracheophyta</taxon>
        <taxon>Spermatophyta</taxon>
        <taxon>Magnoliopsida</taxon>
        <taxon>eudicotyledons</taxon>
        <taxon>Gunneridae</taxon>
        <taxon>Pentapetalae</taxon>
        <taxon>rosids</taxon>
        <taxon>malvids</taxon>
        <taxon>Sapindales</taxon>
        <taxon>Anacardiaceae</taxon>
        <taxon>Pistacia</taxon>
    </lineage>
</organism>
<accession>A0ACC0XDW7</accession>